<feature type="compositionally biased region" description="Basic and acidic residues" evidence="1">
    <location>
        <begin position="84"/>
        <end position="94"/>
    </location>
</feature>
<feature type="region of interest" description="Disordered" evidence="1">
    <location>
        <begin position="1"/>
        <end position="141"/>
    </location>
</feature>
<reference evidence="3" key="1">
    <citation type="journal article" date="2011" name="Nat. Genet.">
        <title>The Arabidopsis lyrata genome sequence and the basis of rapid genome size change.</title>
        <authorList>
            <person name="Hu T.T."/>
            <person name="Pattyn P."/>
            <person name="Bakker E.G."/>
            <person name="Cao J."/>
            <person name="Cheng J.-F."/>
            <person name="Clark R.M."/>
            <person name="Fahlgren N."/>
            <person name="Fawcett J.A."/>
            <person name="Grimwood J."/>
            <person name="Gundlach H."/>
            <person name="Haberer G."/>
            <person name="Hollister J.D."/>
            <person name="Ossowski S."/>
            <person name="Ottilar R.P."/>
            <person name="Salamov A.A."/>
            <person name="Schneeberger K."/>
            <person name="Spannagl M."/>
            <person name="Wang X."/>
            <person name="Yang L."/>
            <person name="Nasrallah M.E."/>
            <person name="Bergelson J."/>
            <person name="Carrington J.C."/>
            <person name="Gaut B.S."/>
            <person name="Schmutz J."/>
            <person name="Mayer K.F.X."/>
            <person name="Van de Peer Y."/>
            <person name="Grigoriev I.V."/>
            <person name="Nordborg M."/>
            <person name="Weigel D."/>
            <person name="Guo Y.-L."/>
        </authorList>
    </citation>
    <scope>NUCLEOTIDE SEQUENCE [LARGE SCALE GENOMIC DNA]</scope>
    <source>
        <strain evidence="3">cv. MN47</strain>
    </source>
</reference>
<dbReference type="HOGENOM" id="CLU_062975_0_0_1"/>
<organism evidence="3">
    <name type="scientific">Arabidopsis lyrata subsp. lyrata</name>
    <name type="common">Lyre-leaved rock-cress</name>
    <dbReference type="NCBI Taxonomy" id="81972"/>
    <lineage>
        <taxon>Eukaryota</taxon>
        <taxon>Viridiplantae</taxon>
        <taxon>Streptophyta</taxon>
        <taxon>Embryophyta</taxon>
        <taxon>Tracheophyta</taxon>
        <taxon>Spermatophyta</taxon>
        <taxon>Magnoliopsida</taxon>
        <taxon>eudicotyledons</taxon>
        <taxon>Gunneridae</taxon>
        <taxon>Pentapetalae</taxon>
        <taxon>rosids</taxon>
        <taxon>malvids</taxon>
        <taxon>Brassicales</taxon>
        <taxon>Brassicaceae</taxon>
        <taxon>Camelineae</taxon>
        <taxon>Arabidopsis</taxon>
    </lineage>
</organism>
<sequence>MNTSENNVDDVPPPSKKKTAPESARKEADMSDNESAGLYYSGPSDEDEVICDGGEYDKGPLDSASKQQDKSDTEMTDISEDDKDVFPAEEHKTGDDEDVLPEDETKTGDDQDMLHQEESNVGDDQELFNAPSSPKRGADKLERNAGGAIGVDGNLSSMPSPSSVIVYTVLTELGTSVDVTAGTNVIEVEPMVKADIILGGDNNTIVDEARTTASAPQNLVSLYMLFTYHAMISI</sequence>
<protein>
    <submittedName>
        <fullName evidence="2">Predicted protein</fullName>
    </submittedName>
</protein>
<proteinExistence type="predicted"/>
<gene>
    <name evidence="2" type="ORF">ARALYDRAFT_357347</name>
</gene>
<feature type="compositionally biased region" description="Basic and acidic residues" evidence="1">
    <location>
        <begin position="19"/>
        <end position="29"/>
    </location>
</feature>
<dbReference type="AlphaFoldDB" id="D7MQV9"/>
<evidence type="ECO:0000256" key="1">
    <source>
        <dbReference type="SAM" id="MobiDB-lite"/>
    </source>
</evidence>
<name>D7MQV9_ARALL</name>
<accession>D7MQV9</accession>
<evidence type="ECO:0000313" key="2">
    <source>
        <dbReference type="EMBL" id="EFH42092.1"/>
    </source>
</evidence>
<evidence type="ECO:0000313" key="3">
    <source>
        <dbReference type="Proteomes" id="UP000008694"/>
    </source>
</evidence>
<dbReference type="EMBL" id="GL348720">
    <property type="protein sequence ID" value="EFH42092.1"/>
    <property type="molecule type" value="Genomic_DNA"/>
</dbReference>
<feature type="compositionally biased region" description="Acidic residues" evidence="1">
    <location>
        <begin position="74"/>
        <end position="83"/>
    </location>
</feature>
<dbReference type="Gramene" id="fgenesh1_pg.C_scaffold_8001134">
    <property type="protein sequence ID" value="fgenesh1_pg.C_scaffold_8001134"/>
    <property type="gene ID" value="fgenesh1_pg.C_scaffold_8001134"/>
</dbReference>
<keyword evidence="3" id="KW-1185">Reference proteome</keyword>
<feature type="compositionally biased region" description="Basic and acidic residues" evidence="1">
    <location>
        <begin position="103"/>
        <end position="118"/>
    </location>
</feature>
<dbReference type="Proteomes" id="UP000008694">
    <property type="component" value="Unassembled WGS sequence"/>
</dbReference>